<feature type="domain" description="TRPM-like" evidence="6">
    <location>
        <begin position="212"/>
        <end position="335"/>
    </location>
</feature>
<dbReference type="PANTHER" id="PTHR13800:SF12">
    <property type="entry name" value="TRANSIENT RECEPTOR POTENTIAL CATION CHANNEL SUBFAMILY M MEMBER-LIKE 2"/>
    <property type="match status" value="1"/>
</dbReference>
<dbReference type="InterPro" id="IPR057366">
    <property type="entry name" value="TRPM-like"/>
</dbReference>
<dbReference type="PANTHER" id="PTHR13800">
    <property type="entry name" value="TRANSIENT RECEPTOR POTENTIAL CATION CHANNEL, SUBFAMILY M, MEMBER 6"/>
    <property type="match status" value="1"/>
</dbReference>
<feature type="transmembrane region" description="Helical" evidence="5">
    <location>
        <begin position="355"/>
        <end position="377"/>
    </location>
</feature>
<evidence type="ECO:0000259" key="6">
    <source>
        <dbReference type="Pfam" id="PF25508"/>
    </source>
</evidence>
<feature type="transmembrane region" description="Helical" evidence="5">
    <location>
        <begin position="389"/>
        <end position="406"/>
    </location>
</feature>
<dbReference type="Proteomes" id="UP000274131">
    <property type="component" value="Unassembled WGS sequence"/>
</dbReference>
<comment type="subcellular location">
    <subcellularLocation>
        <location evidence="1">Membrane</location>
        <topology evidence="1">Multi-pass membrane protein</topology>
    </subcellularLocation>
</comment>
<keyword evidence="4 5" id="KW-0472">Membrane</keyword>
<dbReference type="EMBL" id="UXUI01007344">
    <property type="protein sequence ID" value="VDD87109.1"/>
    <property type="molecule type" value="Genomic_DNA"/>
</dbReference>
<keyword evidence="8" id="KW-1185">Reference proteome</keyword>
<dbReference type="GO" id="GO:0005886">
    <property type="term" value="C:plasma membrane"/>
    <property type="evidence" value="ECO:0007669"/>
    <property type="project" value="TreeGrafter"/>
</dbReference>
<dbReference type="GO" id="GO:0099604">
    <property type="term" value="F:ligand-gated calcium channel activity"/>
    <property type="evidence" value="ECO:0007669"/>
    <property type="project" value="TreeGrafter"/>
</dbReference>
<evidence type="ECO:0000313" key="7">
    <source>
        <dbReference type="EMBL" id="VDD87109.1"/>
    </source>
</evidence>
<dbReference type="InterPro" id="IPR050927">
    <property type="entry name" value="TRPM"/>
</dbReference>
<evidence type="ECO:0000313" key="8">
    <source>
        <dbReference type="Proteomes" id="UP000274131"/>
    </source>
</evidence>
<organism evidence="9">
    <name type="scientific">Enterobius vermicularis</name>
    <name type="common">Human pinworm</name>
    <dbReference type="NCBI Taxonomy" id="51028"/>
    <lineage>
        <taxon>Eukaryota</taxon>
        <taxon>Metazoa</taxon>
        <taxon>Ecdysozoa</taxon>
        <taxon>Nematoda</taxon>
        <taxon>Chromadorea</taxon>
        <taxon>Rhabditida</taxon>
        <taxon>Spirurina</taxon>
        <taxon>Oxyuridomorpha</taxon>
        <taxon>Oxyuroidea</taxon>
        <taxon>Oxyuridae</taxon>
        <taxon>Enterobius</taxon>
    </lineage>
</organism>
<proteinExistence type="predicted"/>
<dbReference type="Pfam" id="PF25508">
    <property type="entry name" value="TRPM2"/>
    <property type="match status" value="1"/>
</dbReference>
<evidence type="ECO:0000256" key="4">
    <source>
        <dbReference type="ARBA" id="ARBA00023136"/>
    </source>
</evidence>
<keyword evidence="3 5" id="KW-1133">Transmembrane helix</keyword>
<feature type="transmembrane region" description="Helical" evidence="5">
    <location>
        <begin position="412"/>
        <end position="432"/>
    </location>
</feature>
<sequence>MELFKRLNKEKNPGEEKILKSPKCIVVTSRKDDNVVYEGNNQKSTEKTENQADLFYLIDETNEQEAAREFALKLLKKVKTEGDNAVLAVLIGRGLKSLDYACKTVETEIPLLVVASDSDGSSIPAIIKKYLENSDDSSLEESLEEDVRGFLNEQGDDESITQTVIEKIKKILDSNKVTVIGSLDHAGIVTAISEQPDIVNEVEIFYNVKDGEQNKDVEDGKQSEEDICENFMIFAIFLSRSDMAENFWRKTKRPLLSALVAAWVADILKKRSEGKFDTEFSEHYAALKKSFEEKAEGIIEKAQEENFSVATKLIEYNARPHWPRHRLIDIAARAKLEKLLYTDLPKNKLAESTEILLHASIKISYFVYLLLLSAVHYDLTTEKLRILKILIWIFQLCYLCIIILTWDSIATYVLMTLTISVAYSVSIHILGYKKLQLSPYIFRDVMLPAIYVIFAEPNENQIAELLLYFERYIECQKIQY</sequence>
<accession>A0A0N4UY98</accession>
<reference evidence="9" key="1">
    <citation type="submission" date="2017-02" db="UniProtKB">
        <authorList>
            <consortium name="WormBaseParasite"/>
        </authorList>
    </citation>
    <scope>IDENTIFICATION</scope>
</reference>
<evidence type="ECO:0000313" key="9">
    <source>
        <dbReference type="WBParaSite" id="EVEC_0000254401-mRNA-1"/>
    </source>
</evidence>
<name>A0A0N4UY98_ENTVE</name>
<protein>
    <submittedName>
        <fullName evidence="9">LSDAT_euk domain-containing protein</fullName>
    </submittedName>
</protein>
<dbReference type="AlphaFoldDB" id="A0A0N4UY98"/>
<gene>
    <name evidence="7" type="ORF">EVEC_LOCUS2252</name>
</gene>
<evidence type="ECO:0000256" key="2">
    <source>
        <dbReference type="ARBA" id="ARBA00022692"/>
    </source>
</evidence>
<evidence type="ECO:0000256" key="5">
    <source>
        <dbReference type="SAM" id="Phobius"/>
    </source>
</evidence>
<keyword evidence="2 5" id="KW-0812">Transmembrane</keyword>
<dbReference type="WBParaSite" id="EVEC_0000254401-mRNA-1">
    <property type="protein sequence ID" value="EVEC_0000254401-mRNA-1"/>
    <property type="gene ID" value="EVEC_0000254401"/>
</dbReference>
<evidence type="ECO:0000256" key="1">
    <source>
        <dbReference type="ARBA" id="ARBA00004141"/>
    </source>
</evidence>
<reference evidence="7 8" key="2">
    <citation type="submission" date="2018-10" db="EMBL/GenBank/DDBJ databases">
        <authorList>
            <consortium name="Pathogen Informatics"/>
        </authorList>
    </citation>
    <scope>NUCLEOTIDE SEQUENCE [LARGE SCALE GENOMIC DNA]</scope>
</reference>
<evidence type="ECO:0000256" key="3">
    <source>
        <dbReference type="ARBA" id="ARBA00022989"/>
    </source>
</evidence>